<dbReference type="InParanoid" id="A0A067MKE7"/>
<dbReference type="SUPFAM" id="SSF52113">
    <property type="entry name" value="BRCT domain"/>
    <property type="match status" value="1"/>
</dbReference>
<organism evidence="7 8">
    <name type="scientific">Botryobasidium botryosum (strain FD-172 SS1)</name>
    <dbReference type="NCBI Taxonomy" id="930990"/>
    <lineage>
        <taxon>Eukaryota</taxon>
        <taxon>Fungi</taxon>
        <taxon>Dikarya</taxon>
        <taxon>Basidiomycota</taxon>
        <taxon>Agaricomycotina</taxon>
        <taxon>Agaricomycetes</taxon>
        <taxon>Cantharellales</taxon>
        <taxon>Botryobasidiaceae</taxon>
        <taxon>Botryobasidium</taxon>
    </lineage>
</organism>
<dbReference type="PANTHER" id="PTHR15375">
    <property type="entry name" value="ACTIVATOR OF S-PHASE KINASE-RELATED"/>
    <property type="match status" value="1"/>
</dbReference>
<keyword evidence="3" id="KW-0862">Zinc</keyword>
<dbReference type="HOGENOM" id="CLU_017715_1_0_1"/>
<dbReference type="GO" id="GO:0010571">
    <property type="term" value="P:positive regulation of nuclear cell cycle DNA replication"/>
    <property type="evidence" value="ECO:0007669"/>
    <property type="project" value="TreeGrafter"/>
</dbReference>
<dbReference type="PROSITE" id="PS51265">
    <property type="entry name" value="ZF_DBF4"/>
    <property type="match status" value="1"/>
</dbReference>
<evidence type="ECO:0000256" key="1">
    <source>
        <dbReference type="ARBA" id="ARBA00022723"/>
    </source>
</evidence>
<feature type="region of interest" description="Disordered" evidence="5">
    <location>
        <begin position="607"/>
        <end position="632"/>
    </location>
</feature>
<dbReference type="InterPro" id="IPR006572">
    <property type="entry name" value="Znf_DBF"/>
</dbReference>
<feature type="compositionally biased region" description="Acidic residues" evidence="5">
    <location>
        <begin position="403"/>
        <end position="417"/>
    </location>
</feature>
<evidence type="ECO:0000313" key="8">
    <source>
        <dbReference type="Proteomes" id="UP000027195"/>
    </source>
</evidence>
<name>A0A067MKE7_BOTB1</name>
<dbReference type="STRING" id="930990.A0A067MKE7"/>
<dbReference type="Pfam" id="PF07535">
    <property type="entry name" value="zf-DBF"/>
    <property type="match status" value="1"/>
</dbReference>
<protein>
    <recommendedName>
        <fullName evidence="6">DBF4-type domain-containing protein</fullName>
    </recommendedName>
</protein>
<dbReference type="EMBL" id="KL198033">
    <property type="protein sequence ID" value="KDQ15205.1"/>
    <property type="molecule type" value="Genomic_DNA"/>
</dbReference>
<dbReference type="GO" id="GO:0008270">
    <property type="term" value="F:zinc ion binding"/>
    <property type="evidence" value="ECO:0007669"/>
    <property type="project" value="UniProtKB-KW"/>
</dbReference>
<keyword evidence="1" id="KW-0479">Metal-binding</keyword>
<dbReference type="InterPro" id="IPR051590">
    <property type="entry name" value="Replication_Regulatory_Kinase"/>
</dbReference>
<feature type="region of interest" description="Disordered" evidence="5">
    <location>
        <begin position="351"/>
        <end position="421"/>
    </location>
</feature>
<accession>A0A067MKE7</accession>
<evidence type="ECO:0000256" key="3">
    <source>
        <dbReference type="ARBA" id="ARBA00022833"/>
    </source>
</evidence>
<dbReference type="FunFam" id="6.10.250.3410:FF:000001">
    <property type="entry name" value="Protein DBF4 homolog A"/>
    <property type="match status" value="1"/>
</dbReference>
<reference evidence="8" key="1">
    <citation type="journal article" date="2014" name="Proc. Natl. Acad. Sci. U.S.A.">
        <title>Extensive sampling of basidiomycete genomes demonstrates inadequacy of the white-rot/brown-rot paradigm for wood decay fungi.</title>
        <authorList>
            <person name="Riley R."/>
            <person name="Salamov A.A."/>
            <person name="Brown D.W."/>
            <person name="Nagy L.G."/>
            <person name="Floudas D."/>
            <person name="Held B.W."/>
            <person name="Levasseur A."/>
            <person name="Lombard V."/>
            <person name="Morin E."/>
            <person name="Otillar R."/>
            <person name="Lindquist E.A."/>
            <person name="Sun H."/>
            <person name="LaButti K.M."/>
            <person name="Schmutz J."/>
            <person name="Jabbour D."/>
            <person name="Luo H."/>
            <person name="Baker S.E."/>
            <person name="Pisabarro A.G."/>
            <person name="Walton J.D."/>
            <person name="Blanchette R.A."/>
            <person name="Henrissat B."/>
            <person name="Martin F."/>
            <person name="Cullen D."/>
            <person name="Hibbett D.S."/>
            <person name="Grigoriev I.V."/>
        </authorList>
    </citation>
    <scope>NUCLEOTIDE SEQUENCE [LARGE SCALE GENOMIC DNA]</scope>
    <source>
        <strain evidence="8">FD-172 SS1</strain>
    </source>
</reference>
<dbReference type="GO" id="GO:0003676">
    <property type="term" value="F:nucleic acid binding"/>
    <property type="evidence" value="ECO:0007669"/>
    <property type="project" value="InterPro"/>
</dbReference>
<keyword evidence="8" id="KW-1185">Reference proteome</keyword>
<dbReference type="GO" id="GO:0043539">
    <property type="term" value="F:protein serine/threonine kinase activator activity"/>
    <property type="evidence" value="ECO:0007669"/>
    <property type="project" value="TreeGrafter"/>
</dbReference>
<proteinExistence type="predicted"/>
<sequence length="632" mass="68733">MSLLATPRRPPLATRPPSQGAPWTHVPTAAHLPYPFSNADKSPSVSACLSRPARHHAPSLPKTAQPLRTPAASGSHAYEQSYAMLATATAPARVPAHKRARDDNPTEDSVSHARGGKKSRVGGAGEHDGARALENFVEKYTRAFPSFRFYFDSVDAGAKQPHAARVQQLGARVDDFFSANCTHLITNRPRPPADQVDQLVSNKENLAGAQTKRGLPSRGNAPLPGLRSPIKLKALAGTGKGAAAGADHEVYDSLVIKALQFGMKIWDSAKLEAILVRLLTNPTPSAPVPSPKLSHLLKSEKQTGVTLERDPSALRRDYFYFPRGSYFLLIEDMDEIHSPIAVKDYGRWKEGAGAGGSSKASKKDKGPPWPVLSTEGSKAKPGWAEIKWGMGATDERGRRRGDEEEDEDELEIEDECEGGGARRHAPLRRVASMNNIGRRAAAKPKLKRADAFVGDPSTVDGGLGGRGYVAASGNSVMITSTTASTTSFATQPSTLPALGLPKRLHQQVLTNRTFARAEESGNGKMPPPAAAAAAARHVLRKSKSTNTVKLPVREETRKPGYCENCRFRFDDFTEHIKSKKHRKFATDPTNFHDLDDLLSRLERKTVEETEAWEQSNEGAYLSMDDDPYDDEL</sequence>
<gene>
    <name evidence="7" type="ORF">BOTBODRAFT_31872</name>
</gene>
<feature type="region of interest" description="Disordered" evidence="5">
    <location>
        <begin position="91"/>
        <end position="126"/>
    </location>
</feature>
<evidence type="ECO:0000256" key="4">
    <source>
        <dbReference type="PROSITE-ProRule" id="PRU00600"/>
    </source>
</evidence>
<evidence type="ECO:0000256" key="2">
    <source>
        <dbReference type="ARBA" id="ARBA00022771"/>
    </source>
</evidence>
<feature type="region of interest" description="Disordered" evidence="5">
    <location>
        <begin position="1"/>
        <end position="75"/>
    </location>
</feature>
<dbReference type="InterPro" id="IPR036420">
    <property type="entry name" value="BRCT_dom_sf"/>
</dbReference>
<dbReference type="FunCoup" id="A0A067MKE7">
    <property type="interactions" value="83"/>
</dbReference>
<keyword evidence="2 4" id="KW-0863">Zinc-finger</keyword>
<dbReference type="Pfam" id="PF08630">
    <property type="entry name" value="Dfp1_Him1_M"/>
    <property type="match status" value="1"/>
</dbReference>
<feature type="domain" description="DBF4-type" evidence="6">
    <location>
        <begin position="555"/>
        <end position="604"/>
    </location>
</feature>
<dbReference type="InterPro" id="IPR038545">
    <property type="entry name" value="Znf_DBF_sf"/>
</dbReference>
<dbReference type="Proteomes" id="UP000027195">
    <property type="component" value="Unassembled WGS sequence"/>
</dbReference>
<dbReference type="InterPro" id="IPR013939">
    <property type="entry name" value="Regulatory_Dfp1/Him1"/>
</dbReference>
<evidence type="ECO:0000313" key="7">
    <source>
        <dbReference type="EMBL" id="KDQ15205.1"/>
    </source>
</evidence>
<feature type="compositionally biased region" description="Acidic residues" evidence="5">
    <location>
        <begin position="623"/>
        <end position="632"/>
    </location>
</feature>
<dbReference type="SMART" id="SM00586">
    <property type="entry name" value="ZnF_DBF"/>
    <property type="match status" value="1"/>
</dbReference>
<dbReference type="PANTHER" id="PTHR15375:SF26">
    <property type="entry name" value="PROTEIN CHIFFON"/>
    <property type="match status" value="1"/>
</dbReference>
<dbReference type="Gene3D" id="6.10.250.3410">
    <property type="entry name" value="DBF zinc finger"/>
    <property type="match status" value="1"/>
</dbReference>
<feature type="compositionally biased region" description="Basic and acidic residues" evidence="5">
    <location>
        <begin position="393"/>
        <end position="402"/>
    </location>
</feature>
<dbReference type="GO" id="GO:1901987">
    <property type="term" value="P:regulation of cell cycle phase transition"/>
    <property type="evidence" value="ECO:0007669"/>
    <property type="project" value="TreeGrafter"/>
</dbReference>
<evidence type="ECO:0000259" key="6">
    <source>
        <dbReference type="PROSITE" id="PS51265"/>
    </source>
</evidence>
<dbReference type="GO" id="GO:0031431">
    <property type="term" value="C:Dbf4-dependent protein kinase complex"/>
    <property type="evidence" value="ECO:0007669"/>
    <property type="project" value="TreeGrafter"/>
</dbReference>
<dbReference type="AlphaFoldDB" id="A0A067MKE7"/>
<dbReference type="OrthoDB" id="21380at2759"/>
<evidence type="ECO:0000256" key="5">
    <source>
        <dbReference type="SAM" id="MobiDB-lite"/>
    </source>
</evidence>